<evidence type="ECO:0000313" key="3">
    <source>
        <dbReference type="Proteomes" id="UP000008840"/>
    </source>
</evidence>
<reference evidence="2 3" key="1">
    <citation type="journal article" date="2008" name="Genome Biol.">
        <title>The complete genome, comparative and functional analysis of Stenotrophomonas maltophilia reveals an organism heavily shielded by drug resistance determinants.</title>
        <authorList>
            <person name="Crossman L.C."/>
            <person name="Gould V.C."/>
            <person name="Dow J.M."/>
            <person name="Vernikos G.S."/>
            <person name="Okazaki A."/>
            <person name="Sebaihia M."/>
            <person name="Saunders D."/>
            <person name="Arrowsmith C."/>
            <person name="Carver T."/>
            <person name="Peters N."/>
            <person name="Adlem E."/>
            <person name="Kerhornou A."/>
            <person name="Lord A."/>
            <person name="Murphy L."/>
            <person name="Seeger K."/>
            <person name="Squares R."/>
            <person name="Rutter S."/>
            <person name="Quail M.A."/>
            <person name="Rajandream M.A."/>
            <person name="Harris D."/>
            <person name="Churcher C."/>
            <person name="Bentley S.D."/>
            <person name="Parkhill J."/>
            <person name="Thomson N.R."/>
            <person name="Avison M.B."/>
        </authorList>
    </citation>
    <scope>NUCLEOTIDE SEQUENCE [LARGE SCALE GENOMIC DNA]</scope>
    <source>
        <strain evidence="2 3">K279a</strain>
    </source>
</reference>
<feature type="non-terminal residue" evidence="2">
    <location>
        <position position="1"/>
    </location>
</feature>
<protein>
    <submittedName>
        <fullName evidence="2">Uncharacterized protein</fullName>
    </submittedName>
</protein>
<feature type="compositionally biased region" description="Basic and acidic residues" evidence="1">
    <location>
        <begin position="56"/>
        <end position="68"/>
    </location>
</feature>
<dbReference type="KEGG" id="sml:Smlt4331"/>
<evidence type="ECO:0000313" key="2">
    <source>
        <dbReference type="EMBL" id="CAQ57788.1"/>
    </source>
</evidence>
<dbReference type="HOGENOM" id="CLU_1492239_0_0_6"/>
<evidence type="ECO:0000256" key="1">
    <source>
        <dbReference type="SAM" id="MobiDB-lite"/>
    </source>
</evidence>
<feature type="compositionally biased region" description="Basic residues" evidence="1">
    <location>
        <begin position="45"/>
        <end position="55"/>
    </location>
</feature>
<gene>
    <name evidence="2" type="ordered locus">Smlt4331</name>
</gene>
<proteinExistence type="predicted"/>
<feature type="region of interest" description="Disordered" evidence="1">
    <location>
        <begin position="1"/>
        <end position="181"/>
    </location>
</feature>
<feature type="compositionally biased region" description="Basic and acidic residues" evidence="1">
    <location>
        <begin position="126"/>
        <end position="149"/>
    </location>
</feature>
<dbReference type="AlphaFoldDB" id="B3CJF8"/>
<sequence>NHQQGAPQHEPRRSRFDPPAFLARPARPGTVPAVPAERAVQPGQRQHRQAIRRSLRSGDSRMAGDHHPGAVPGLLGQRGLRPHGDGQGGGQPRRGPPAGARLHQARDPRRRPPPLGAGAVGSRLRGVRDHRADGDRDHPQADVGAERRGRAGAGEADPASGRRRSGTDGRRGLKEKGDRGD</sequence>
<accession>B3CJF8</accession>
<feature type="compositionally biased region" description="Basic and acidic residues" evidence="1">
    <location>
        <begin position="165"/>
        <end position="181"/>
    </location>
</feature>
<dbReference type="EnsemblBacteria" id="CAQ57788">
    <property type="protein sequence ID" value="CAQ57788"/>
    <property type="gene ID" value="Smlt4331"/>
</dbReference>
<organism evidence="2 3">
    <name type="scientific">Stenotrophomonas maltophilia (strain K279a)</name>
    <dbReference type="NCBI Taxonomy" id="522373"/>
    <lineage>
        <taxon>Bacteria</taxon>
        <taxon>Pseudomonadati</taxon>
        <taxon>Pseudomonadota</taxon>
        <taxon>Gammaproteobacteria</taxon>
        <taxon>Lysobacterales</taxon>
        <taxon>Lysobacteraceae</taxon>
        <taxon>Stenotrophomonas</taxon>
        <taxon>Stenotrophomonas maltophilia group</taxon>
    </lineage>
</organism>
<dbReference type="EMBL" id="AM743169">
    <property type="protein sequence ID" value="CAQ57788.1"/>
    <property type="molecule type" value="Genomic_DNA"/>
</dbReference>
<keyword evidence="3" id="KW-1185">Reference proteome</keyword>
<name>B3CJF8_STRMK</name>
<dbReference type="Proteomes" id="UP000008840">
    <property type="component" value="Chromosome"/>
</dbReference>